<dbReference type="EMBL" id="QVFU01000013">
    <property type="protein sequence ID" value="RFS45867.1"/>
    <property type="molecule type" value="Genomic_DNA"/>
</dbReference>
<keyword evidence="2" id="KW-1185">Reference proteome</keyword>
<evidence type="ECO:0000313" key="2">
    <source>
        <dbReference type="Proteomes" id="UP000262621"/>
    </source>
</evidence>
<dbReference type="Proteomes" id="UP000262621">
    <property type="component" value="Unassembled WGS sequence"/>
</dbReference>
<dbReference type="AlphaFoldDB" id="A0A372FYI7"/>
<reference evidence="1 2" key="1">
    <citation type="submission" date="2018-08" db="EMBL/GenBank/DDBJ databases">
        <title>Verrucosispora craniellae sp. nov., isolated from a marine sponge in the South China Sea.</title>
        <authorList>
            <person name="Li L."/>
            <person name="Lin H.W."/>
        </authorList>
    </citation>
    <scope>NUCLEOTIDE SEQUENCE [LARGE SCALE GENOMIC DNA]</scope>
    <source>
        <strain evidence="1 2">LHW63014</strain>
    </source>
</reference>
<comment type="caution">
    <text evidence="1">The sequence shown here is derived from an EMBL/GenBank/DDBJ whole genome shotgun (WGS) entry which is preliminary data.</text>
</comment>
<evidence type="ECO:0000313" key="1">
    <source>
        <dbReference type="EMBL" id="RFS45867.1"/>
    </source>
</evidence>
<sequence length="123" mass="13109">MTASWTLLDGPASRAFGSDPTFFREARAVWDGPAPTVRLVADRDGPFTWDSRVSCRTATGEVVAVTGTPNVNGDPERLHQKFRTNAAAGGLSASTAAALLETMSRLSEIDDVATLVPFDAREI</sequence>
<name>A0A372FYI7_9ACTN</name>
<organism evidence="1 2">
    <name type="scientific">Micromonospora craniellae</name>
    <dbReference type="NCBI Taxonomy" id="2294034"/>
    <lineage>
        <taxon>Bacteria</taxon>
        <taxon>Bacillati</taxon>
        <taxon>Actinomycetota</taxon>
        <taxon>Actinomycetes</taxon>
        <taxon>Micromonosporales</taxon>
        <taxon>Micromonosporaceae</taxon>
        <taxon>Micromonospora</taxon>
    </lineage>
</organism>
<protein>
    <submittedName>
        <fullName evidence="1">Uncharacterized protein</fullName>
    </submittedName>
</protein>
<accession>A0A372FYI7</accession>
<proteinExistence type="predicted"/>
<gene>
    <name evidence="1" type="ORF">D0Q02_14790</name>
</gene>